<dbReference type="Pfam" id="PF04402">
    <property type="entry name" value="SIMPL"/>
    <property type="match status" value="1"/>
</dbReference>
<proteinExistence type="predicted"/>
<evidence type="ECO:0008006" key="5">
    <source>
        <dbReference type="Google" id="ProtNLM"/>
    </source>
</evidence>
<reference evidence="3" key="1">
    <citation type="journal article" date="2014" name="Int. J. Syst. Evol. Microbiol.">
        <title>Complete genome sequence of Corynebacterium casei LMG S-19264T (=DSM 44701T), isolated from a smear-ripened cheese.</title>
        <authorList>
            <consortium name="US DOE Joint Genome Institute (JGI-PGF)"/>
            <person name="Walter F."/>
            <person name="Albersmeier A."/>
            <person name="Kalinowski J."/>
            <person name="Ruckert C."/>
        </authorList>
    </citation>
    <scope>NUCLEOTIDE SEQUENCE</scope>
    <source>
        <strain evidence="3">CGMCC 1.15478</strain>
    </source>
</reference>
<evidence type="ECO:0000313" key="4">
    <source>
        <dbReference type="Proteomes" id="UP000641514"/>
    </source>
</evidence>
<reference evidence="3" key="2">
    <citation type="submission" date="2020-09" db="EMBL/GenBank/DDBJ databases">
        <authorList>
            <person name="Sun Q."/>
            <person name="Zhou Y."/>
        </authorList>
    </citation>
    <scope>NUCLEOTIDE SEQUENCE</scope>
    <source>
        <strain evidence="3">CGMCC 1.15478</strain>
    </source>
</reference>
<feature type="region of interest" description="Disordered" evidence="1">
    <location>
        <begin position="30"/>
        <end position="54"/>
    </location>
</feature>
<organism evidence="3 4">
    <name type="scientific">Hoyosella rhizosphaerae</name>
    <dbReference type="NCBI Taxonomy" id="1755582"/>
    <lineage>
        <taxon>Bacteria</taxon>
        <taxon>Bacillati</taxon>
        <taxon>Actinomycetota</taxon>
        <taxon>Actinomycetes</taxon>
        <taxon>Mycobacteriales</taxon>
        <taxon>Hoyosellaceae</taxon>
        <taxon>Hoyosella</taxon>
    </lineage>
</organism>
<sequence>MNRLRSHVARSTAALSLVLVGALATAGCTAGSSADQSGESAGITMSGTGTVSGTPDTLRATVAAMVLRDSVEEGLDAANEVAQRLIDTARDGGVADEDIQTEQFSINPRFEFDEGTRSRSISGYEVTNRLTIKIRDLDSASSILDALGRTGGNDAVVNSVGFSLEDNADLIRQARERAFEDARQSADQYAGLAGRDLGDVVSIVEELAPTPQPFQADDMLQRAEGSVPLEPGTENVEVRVTVRWLFN</sequence>
<dbReference type="Proteomes" id="UP000641514">
    <property type="component" value="Unassembled WGS sequence"/>
</dbReference>
<dbReference type="AlphaFoldDB" id="A0A916U7U7"/>
<gene>
    <name evidence="3" type="ORF">GCM10011410_14250</name>
</gene>
<dbReference type="RefSeq" id="WP_188671958.1">
    <property type="nucleotide sequence ID" value="NZ_BMJH01000001.1"/>
</dbReference>
<dbReference type="InterPro" id="IPR052022">
    <property type="entry name" value="26kDa_periplasmic_antigen"/>
</dbReference>
<accession>A0A916U7U7</accession>
<dbReference type="InterPro" id="IPR007497">
    <property type="entry name" value="SIMPL/DUF541"/>
</dbReference>
<evidence type="ECO:0000256" key="1">
    <source>
        <dbReference type="SAM" id="MobiDB-lite"/>
    </source>
</evidence>
<dbReference type="Gene3D" id="3.30.110.170">
    <property type="entry name" value="Protein of unknown function (DUF541), domain 1"/>
    <property type="match status" value="1"/>
</dbReference>
<name>A0A916U7U7_9ACTN</name>
<comment type="caution">
    <text evidence="3">The sequence shown here is derived from an EMBL/GenBank/DDBJ whole genome shotgun (WGS) entry which is preliminary data.</text>
</comment>
<feature type="signal peptide" evidence="2">
    <location>
        <begin position="1"/>
        <end position="26"/>
    </location>
</feature>
<feature type="chain" id="PRO_5038842569" description="DUF541 domain-containing protein" evidence="2">
    <location>
        <begin position="27"/>
        <end position="247"/>
    </location>
</feature>
<keyword evidence="4" id="KW-1185">Reference proteome</keyword>
<dbReference type="Gene3D" id="3.30.70.2970">
    <property type="entry name" value="Protein of unknown function (DUF541), domain 2"/>
    <property type="match status" value="1"/>
</dbReference>
<evidence type="ECO:0000313" key="3">
    <source>
        <dbReference type="EMBL" id="GGC62969.1"/>
    </source>
</evidence>
<keyword evidence="2" id="KW-0732">Signal</keyword>
<dbReference type="PROSITE" id="PS51257">
    <property type="entry name" value="PROKAR_LIPOPROTEIN"/>
    <property type="match status" value="1"/>
</dbReference>
<dbReference type="PANTHER" id="PTHR34387:SF1">
    <property type="entry name" value="PERIPLASMIC IMMUNOGENIC PROTEIN"/>
    <property type="match status" value="1"/>
</dbReference>
<dbReference type="EMBL" id="BMJH01000001">
    <property type="protein sequence ID" value="GGC62969.1"/>
    <property type="molecule type" value="Genomic_DNA"/>
</dbReference>
<evidence type="ECO:0000256" key="2">
    <source>
        <dbReference type="SAM" id="SignalP"/>
    </source>
</evidence>
<protein>
    <recommendedName>
        <fullName evidence="5">DUF541 domain-containing protein</fullName>
    </recommendedName>
</protein>
<dbReference type="GO" id="GO:0006974">
    <property type="term" value="P:DNA damage response"/>
    <property type="evidence" value="ECO:0007669"/>
    <property type="project" value="TreeGrafter"/>
</dbReference>
<dbReference type="PANTHER" id="PTHR34387">
    <property type="entry name" value="SLR1258 PROTEIN"/>
    <property type="match status" value="1"/>
</dbReference>